<dbReference type="AlphaFoldDB" id="D3Q1U1"/>
<dbReference type="eggNOG" id="ENOG5034521">
    <property type="taxonomic scope" value="Bacteria"/>
</dbReference>
<organism evidence="1 2">
    <name type="scientific">Stackebrandtia nassauensis (strain DSM 44728 / CIP 108903 / NRRL B-16338 / NBRC 102104 / LLR-40K-21)</name>
    <dbReference type="NCBI Taxonomy" id="446470"/>
    <lineage>
        <taxon>Bacteria</taxon>
        <taxon>Bacillati</taxon>
        <taxon>Actinomycetota</taxon>
        <taxon>Actinomycetes</taxon>
        <taxon>Glycomycetales</taxon>
        <taxon>Glycomycetaceae</taxon>
        <taxon>Stackebrandtia</taxon>
    </lineage>
</organism>
<dbReference type="STRING" id="446470.Snas_0220"/>
<keyword evidence="2" id="KW-1185">Reference proteome</keyword>
<name>D3Q1U1_STANL</name>
<sequence length="348" mass="38625">MPHPVLDLSSASRDVYLSPSRLSRETELIGELYALLEPQLNVLADDIEDDPDLAEAIEAVRTIAAGGRADADTAHELLTGWAEELEETGDHDDAITARIVWLVAAWLSVKVGRHLRTEAGSDPLWRFGGLVNVLALPRLGKDFREVMAAVDETGFHDAHRPAVSGEHYDRALEAVVAELSKLDSAKRLDVLYAWISPLLDEVAWENREFMDEPEMETAEAVERFRRLASGDTPDDGDEADAVHYHLTSFALGESEDQDPDMHVRSQAAYLAADWLRLKTGRQLRADENLGNYAPDDLPGLVNTLAWTRSRQISQLPEYVDELIDSGHDLLTPITELRAMLTDLTSPSD</sequence>
<dbReference type="KEGG" id="sna:Snas_0220"/>
<dbReference type="EMBL" id="CP001778">
    <property type="protein sequence ID" value="ADD39939.1"/>
    <property type="molecule type" value="Genomic_DNA"/>
</dbReference>
<evidence type="ECO:0000313" key="2">
    <source>
        <dbReference type="Proteomes" id="UP000000844"/>
    </source>
</evidence>
<dbReference type="HOGENOM" id="CLU_796721_0_0_11"/>
<proteinExistence type="predicted"/>
<protein>
    <submittedName>
        <fullName evidence="1">Uncharacterized protein</fullName>
    </submittedName>
</protein>
<dbReference type="OrthoDB" id="4209899at2"/>
<evidence type="ECO:0000313" key="1">
    <source>
        <dbReference type="EMBL" id="ADD39939.1"/>
    </source>
</evidence>
<dbReference type="Proteomes" id="UP000000844">
    <property type="component" value="Chromosome"/>
</dbReference>
<reference evidence="1 2" key="1">
    <citation type="journal article" date="2009" name="Stand. Genomic Sci.">
        <title>Complete genome sequence of Stackebrandtia nassauensis type strain (LLR-40K-21).</title>
        <authorList>
            <person name="Munk C."/>
            <person name="Lapidus A."/>
            <person name="Copeland A."/>
            <person name="Jando M."/>
            <person name="Mayilraj S."/>
            <person name="Glavina Del Rio T."/>
            <person name="Nolan M."/>
            <person name="Chen F."/>
            <person name="Lucas S."/>
            <person name="Tice H."/>
            <person name="Cheng J.F."/>
            <person name="Han C."/>
            <person name="Detter J.C."/>
            <person name="Bruce D."/>
            <person name="Goodwin L."/>
            <person name="Chain P."/>
            <person name="Pitluck S."/>
            <person name="Goker M."/>
            <person name="Ovchinikova G."/>
            <person name="Pati A."/>
            <person name="Ivanova N."/>
            <person name="Mavromatis K."/>
            <person name="Chen A."/>
            <person name="Palaniappan K."/>
            <person name="Land M."/>
            <person name="Hauser L."/>
            <person name="Chang Y.J."/>
            <person name="Jeffries C.D."/>
            <person name="Bristow J."/>
            <person name="Eisen J.A."/>
            <person name="Markowitz V."/>
            <person name="Hugenholtz P."/>
            <person name="Kyrpides N.C."/>
            <person name="Klenk H.P."/>
        </authorList>
    </citation>
    <scope>NUCLEOTIDE SEQUENCE [LARGE SCALE GENOMIC DNA]</scope>
    <source>
        <strain evidence="2">DSM 44728 / CIP 108903 / NRRL B-16338 / NBRC 102104 / LLR-40K-21</strain>
    </source>
</reference>
<accession>D3Q1U1</accession>
<gene>
    <name evidence="1" type="ordered locus">Snas_0220</name>
</gene>
<dbReference type="RefSeq" id="WP_013015510.1">
    <property type="nucleotide sequence ID" value="NC_013947.1"/>
</dbReference>